<dbReference type="EMBL" id="JASVWF010000005">
    <property type="protein sequence ID" value="MDL5158780.1"/>
    <property type="molecule type" value="Genomic_DNA"/>
</dbReference>
<name>A0ABT7MDP0_9PSEU</name>
<proteinExistence type="predicted"/>
<dbReference type="RefSeq" id="WP_286055320.1">
    <property type="nucleotide sequence ID" value="NZ_JASVWF010000005.1"/>
</dbReference>
<evidence type="ECO:0008006" key="3">
    <source>
        <dbReference type="Google" id="ProtNLM"/>
    </source>
</evidence>
<evidence type="ECO:0000313" key="2">
    <source>
        <dbReference type="Proteomes" id="UP001231924"/>
    </source>
</evidence>
<protein>
    <recommendedName>
        <fullName evidence="3">Secreted protein</fullName>
    </recommendedName>
</protein>
<organism evidence="1 2">
    <name type="scientific">Actinomycetospora termitidis</name>
    <dbReference type="NCBI Taxonomy" id="3053470"/>
    <lineage>
        <taxon>Bacteria</taxon>
        <taxon>Bacillati</taxon>
        <taxon>Actinomycetota</taxon>
        <taxon>Actinomycetes</taxon>
        <taxon>Pseudonocardiales</taxon>
        <taxon>Pseudonocardiaceae</taxon>
        <taxon>Actinomycetospora</taxon>
    </lineage>
</organism>
<keyword evidence="2" id="KW-1185">Reference proteome</keyword>
<evidence type="ECO:0000313" key="1">
    <source>
        <dbReference type="EMBL" id="MDL5158780.1"/>
    </source>
</evidence>
<gene>
    <name evidence="1" type="ORF">QRT03_22615</name>
</gene>
<comment type="caution">
    <text evidence="1">The sequence shown here is derived from an EMBL/GenBank/DDBJ whole genome shotgun (WGS) entry which is preliminary data.</text>
</comment>
<sequence>MVTVRVCFFREVGLAAVVAHGAPPGPLPAAVRLLEFDQGVTVARLAVTRRCGGHGCLCRQNLYRHLDVLIERALGGP</sequence>
<accession>A0ABT7MDP0</accession>
<reference evidence="1 2" key="1">
    <citation type="submission" date="2023-06" db="EMBL/GenBank/DDBJ databases">
        <title>Actinomycetospora Odt1-22.</title>
        <authorList>
            <person name="Supong K."/>
        </authorList>
    </citation>
    <scope>NUCLEOTIDE SEQUENCE [LARGE SCALE GENOMIC DNA]</scope>
    <source>
        <strain evidence="1 2">Odt1-22</strain>
    </source>
</reference>
<dbReference type="Proteomes" id="UP001231924">
    <property type="component" value="Unassembled WGS sequence"/>
</dbReference>